<dbReference type="AlphaFoldDB" id="A0A6P8WBT0"/>
<dbReference type="OrthoDB" id="7827262at2759"/>
<sequence length="108" mass="12598">MRFVFVIIMLIVQTGASMPNGFQKPTRYDNFAVYKVYVTNPQQRNIINSLLKNTDLYNLWYNGQKEIHIMVNPKELQNFIRIVSREGWLTELLIPNVQALIDAGNKQP</sequence>
<dbReference type="Proteomes" id="UP000515160">
    <property type="component" value="Chromosome 2L"/>
</dbReference>
<dbReference type="Gene3D" id="3.30.70.340">
    <property type="entry name" value="Metallocarboxypeptidase-like"/>
    <property type="match status" value="1"/>
</dbReference>
<gene>
    <name evidence="6" type="primary">LOC117565893</name>
</gene>
<dbReference type="InterPro" id="IPR003146">
    <property type="entry name" value="M14A_act_pep"/>
</dbReference>
<evidence type="ECO:0000256" key="1">
    <source>
        <dbReference type="ARBA" id="ARBA00022723"/>
    </source>
</evidence>
<dbReference type="RefSeq" id="XP_034101126.2">
    <property type="nucleotide sequence ID" value="XM_034245235.2"/>
</dbReference>
<keyword evidence="2" id="KW-0862">Zinc</keyword>
<feature type="domain" description="Carboxypeptidase activation peptide" evidence="4">
    <location>
        <begin position="34"/>
        <end position="103"/>
    </location>
</feature>
<accession>A0A6P8WBT0</accession>
<dbReference type="Pfam" id="PF02244">
    <property type="entry name" value="Propep_M14"/>
    <property type="match status" value="1"/>
</dbReference>
<feature type="signal peptide" evidence="3">
    <location>
        <begin position="1"/>
        <end position="16"/>
    </location>
</feature>
<evidence type="ECO:0000256" key="3">
    <source>
        <dbReference type="SAM" id="SignalP"/>
    </source>
</evidence>
<name>A0A6P8WBT0_DROAB</name>
<keyword evidence="5" id="KW-1185">Reference proteome</keyword>
<keyword evidence="1" id="KW-0479">Metal-binding</keyword>
<dbReference type="SUPFAM" id="SSF54897">
    <property type="entry name" value="Protease propeptides/inhibitors"/>
    <property type="match status" value="1"/>
</dbReference>
<evidence type="ECO:0000256" key="2">
    <source>
        <dbReference type="ARBA" id="ARBA00022833"/>
    </source>
</evidence>
<evidence type="ECO:0000259" key="4">
    <source>
        <dbReference type="Pfam" id="PF02244"/>
    </source>
</evidence>
<proteinExistence type="predicted"/>
<dbReference type="GeneID" id="117565893"/>
<reference evidence="6" key="1">
    <citation type="submission" date="2025-08" db="UniProtKB">
        <authorList>
            <consortium name="RefSeq"/>
        </authorList>
    </citation>
    <scope>IDENTIFICATION</scope>
    <source>
        <strain evidence="6">15112-1751.03</strain>
        <tissue evidence="6">Whole Adult</tissue>
    </source>
</reference>
<evidence type="ECO:0000313" key="5">
    <source>
        <dbReference type="Proteomes" id="UP000515160"/>
    </source>
</evidence>
<keyword evidence="3" id="KW-0732">Signal</keyword>
<dbReference type="InterPro" id="IPR036990">
    <property type="entry name" value="M14A-like_propep"/>
</dbReference>
<feature type="chain" id="PRO_5038970162" evidence="3">
    <location>
        <begin position="17"/>
        <end position="108"/>
    </location>
</feature>
<evidence type="ECO:0000313" key="6">
    <source>
        <dbReference type="RefSeq" id="XP_034101126.2"/>
    </source>
</evidence>
<dbReference type="GO" id="GO:0046872">
    <property type="term" value="F:metal ion binding"/>
    <property type="evidence" value="ECO:0007669"/>
    <property type="project" value="UniProtKB-KW"/>
</dbReference>
<protein>
    <submittedName>
        <fullName evidence="6">Uncharacterized protein LOC117565893 isoform X1</fullName>
    </submittedName>
</protein>
<organism evidence="5 6">
    <name type="scientific">Drosophila albomicans</name>
    <name type="common">Fruit fly</name>
    <dbReference type="NCBI Taxonomy" id="7291"/>
    <lineage>
        <taxon>Eukaryota</taxon>
        <taxon>Metazoa</taxon>
        <taxon>Ecdysozoa</taxon>
        <taxon>Arthropoda</taxon>
        <taxon>Hexapoda</taxon>
        <taxon>Insecta</taxon>
        <taxon>Pterygota</taxon>
        <taxon>Neoptera</taxon>
        <taxon>Endopterygota</taxon>
        <taxon>Diptera</taxon>
        <taxon>Brachycera</taxon>
        <taxon>Muscomorpha</taxon>
        <taxon>Ephydroidea</taxon>
        <taxon>Drosophilidae</taxon>
        <taxon>Drosophila</taxon>
    </lineage>
</organism>